<reference evidence="1 2" key="1">
    <citation type="journal article" date="2015" name="Genome Announc.">
        <title>Expanding the biotechnology potential of lactobacilli through comparative genomics of 213 strains and associated genera.</title>
        <authorList>
            <person name="Sun Z."/>
            <person name="Harris H.M."/>
            <person name="McCann A."/>
            <person name="Guo C."/>
            <person name="Argimon S."/>
            <person name="Zhang W."/>
            <person name="Yang X."/>
            <person name="Jeffery I.B."/>
            <person name="Cooney J.C."/>
            <person name="Kagawa T.F."/>
            <person name="Liu W."/>
            <person name="Song Y."/>
            <person name="Salvetti E."/>
            <person name="Wrobel A."/>
            <person name="Rasinkangas P."/>
            <person name="Parkhill J."/>
            <person name="Rea M.C."/>
            <person name="O'Sullivan O."/>
            <person name="Ritari J."/>
            <person name="Douillard F.P."/>
            <person name="Paul Ross R."/>
            <person name="Yang R."/>
            <person name="Briner A.E."/>
            <person name="Felis G.E."/>
            <person name="de Vos W.M."/>
            <person name="Barrangou R."/>
            <person name="Klaenhammer T.R."/>
            <person name="Caufield P.W."/>
            <person name="Cui Y."/>
            <person name="Zhang H."/>
            <person name="O'Toole P.W."/>
        </authorList>
    </citation>
    <scope>NUCLEOTIDE SEQUENCE [LARGE SCALE GENOMIC DNA]</scope>
    <source>
        <strain evidence="1 2">DSM 17758</strain>
    </source>
</reference>
<evidence type="ECO:0000313" key="2">
    <source>
        <dbReference type="Proteomes" id="UP000051315"/>
    </source>
</evidence>
<comment type="caution">
    <text evidence="1">The sequence shown here is derived from an EMBL/GenBank/DDBJ whole genome shotgun (WGS) entry which is preliminary data.</text>
</comment>
<dbReference type="PATRIC" id="fig|1423735.3.peg.1630"/>
<accession>A0A0R1W3B1</accession>
<dbReference type="RefSeq" id="WP_057824552.1">
    <property type="nucleotide sequence ID" value="NZ_AZFX01000043.1"/>
</dbReference>
<gene>
    <name evidence="1" type="ORF">FC15_GL001573</name>
</gene>
<dbReference type="EMBL" id="AZFX01000043">
    <property type="protein sequence ID" value="KRM09891.1"/>
    <property type="molecule type" value="Genomic_DNA"/>
</dbReference>
<dbReference type="OrthoDB" id="1644322at2"/>
<evidence type="ECO:0008006" key="3">
    <source>
        <dbReference type="Google" id="ProtNLM"/>
    </source>
</evidence>
<sequence length="134" mass="15865">MEMRETHSAPYDVPRDQWLYNDRCMAKWQGWILSDHSADMEFHEKNDQFVPVKPQMSDQDISSILNHAWEQNHQVSIQINDLYDNNFQRDIIGWIGGFDEGQITVINAVGKYQRVDVADIRSVSEELPKKWWLQ</sequence>
<protein>
    <recommendedName>
        <fullName evidence="3">YolD-like protein</fullName>
    </recommendedName>
</protein>
<evidence type="ECO:0000313" key="1">
    <source>
        <dbReference type="EMBL" id="KRM09891.1"/>
    </source>
</evidence>
<keyword evidence="2" id="KW-1185">Reference proteome</keyword>
<organism evidence="1 2">
    <name type="scientific">Lapidilactobacillus concavus DSM 17758</name>
    <dbReference type="NCBI Taxonomy" id="1423735"/>
    <lineage>
        <taxon>Bacteria</taxon>
        <taxon>Bacillati</taxon>
        <taxon>Bacillota</taxon>
        <taxon>Bacilli</taxon>
        <taxon>Lactobacillales</taxon>
        <taxon>Lactobacillaceae</taxon>
        <taxon>Lapidilactobacillus</taxon>
    </lineage>
</organism>
<dbReference type="AlphaFoldDB" id="A0A0R1W3B1"/>
<proteinExistence type="predicted"/>
<name>A0A0R1W3B1_9LACO</name>
<dbReference type="Proteomes" id="UP000051315">
    <property type="component" value="Unassembled WGS sequence"/>
</dbReference>